<organism evidence="3 4">
    <name type="scientific">Parascaris univalens</name>
    <name type="common">Nematode worm</name>
    <dbReference type="NCBI Taxonomy" id="6257"/>
    <lineage>
        <taxon>Eukaryota</taxon>
        <taxon>Metazoa</taxon>
        <taxon>Ecdysozoa</taxon>
        <taxon>Nematoda</taxon>
        <taxon>Chromadorea</taxon>
        <taxon>Rhabditida</taxon>
        <taxon>Spirurina</taxon>
        <taxon>Ascaridomorpha</taxon>
        <taxon>Ascaridoidea</taxon>
        <taxon>Ascarididae</taxon>
        <taxon>Parascaris</taxon>
    </lineage>
</organism>
<keyword evidence="2" id="KW-0472">Membrane</keyword>
<evidence type="ECO:0000256" key="1">
    <source>
        <dbReference type="SAM" id="MobiDB-lite"/>
    </source>
</evidence>
<accession>A0A914ZZS0</accession>
<keyword evidence="2" id="KW-0812">Transmembrane</keyword>
<dbReference type="AlphaFoldDB" id="A0A914ZZS0"/>
<feature type="compositionally biased region" description="Basic and acidic residues" evidence="1">
    <location>
        <begin position="73"/>
        <end position="93"/>
    </location>
</feature>
<dbReference type="Proteomes" id="UP000887569">
    <property type="component" value="Unplaced"/>
</dbReference>
<dbReference type="WBParaSite" id="PgE026_g001_t02">
    <property type="protein sequence ID" value="PgE026_g001_t02"/>
    <property type="gene ID" value="PgE026_g001"/>
</dbReference>
<keyword evidence="3" id="KW-1185">Reference proteome</keyword>
<feature type="region of interest" description="Disordered" evidence="1">
    <location>
        <begin position="72"/>
        <end position="93"/>
    </location>
</feature>
<reference evidence="4" key="1">
    <citation type="submission" date="2022-11" db="UniProtKB">
        <authorList>
            <consortium name="WormBaseParasite"/>
        </authorList>
    </citation>
    <scope>IDENTIFICATION</scope>
</reference>
<name>A0A914ZZS0_PARUN</name>
<sequence length="132" mass="14851">FLNSCSLRKLLPSSNSVFAIEVTTAGRQVIFARGYFAMVSLDEIYLCIVLNAQVLLWSVFIMSQCCKGKRRRLKDDDGLNVEPKERKPQTEVEKAAVEAIEQGQMREANDNETIEDAVSNWGKIQKIEGVPN</sequence>
<evidence type="ECO:0000313" key="4">
    <source>
        <dbReference type="WBParaSite" id="PgE026_g001_t02"/>
    </source>
</evidence>
<proteinExistence type="predicted"/>
<keyword evidence="2" id="KW-1133">Transmembrane helix</keyword>
<feature type="transmembrane region" description="Helical" evidence="2">
    <location>
        <begin position="43"/>
        <end position="62"/>
    </location>
</feature>
<evidence type="ECO:0000256" key="2">
    <source>
        <dbReference type="SAM" id="Phobius"/>
    </source>
</evidence>
<protein>
    <submittedName>
        <fullName evidence="4">Uncharacterized protein</fullName>
    </submittedName>
</protein>
<evidence type="ECO:0000313" key="3">
    <source>
        <dbReference type="Proteomes" id="UP000887569"/>
    </source>
</evidence>